<sequence length="466" mass="53457">MICSIKKDFLKDTVNNLVTEIDLKRTAKSKNVEKYVARTFNTIDVQMDLTDEEFKDFFIHFFQNNPDYKNVMVVLWDGSAQKAVYDPYGLSHETWVDTVYNNAGTFSAYRVAMHGKYRYFLGVTKDYTESLVKTDILNTIRGVQFAGNSFIRVNEVMNDKGGENYAVCRINTEMPELEGTYLSTNTTDSEGDYPNKKELDGINKKGEIFYSYYVEQKNSKEAAKTMVYSKRYQNYNWVISMGIYLDDLNPYLNQIDRESNQMVSRLTYTLVLLFALILAVSLSSISLIENLYHRNSRKQMESEMNLDSLTGAATRRNGVKELTRAFHKFKQIGTGPGIMMCDLDHFKSINDKYGHSAGDRVLSLFVSEMKLFLRSSDMVIRWGGDEFVFLLQGLREEAAMDFCRKFILKVSELRIGDIKEELSVTVSVGITFFKDTDEDYIQAINRADEGLYQSKGKGRNSASVII</sequence>
<dbReference type="PROSITE" id="PS50887">
    <property type="entry name" value="GGDEF"/>
    <property type="match status" value="1"/>
</dbReference>
<dbReference type="Pfam" id="PF08269">
    <property type="entry name" value="dCache_2"/>
    <property type="match status" value="1"/>
</dbReference>
<evidence type="ECO:0000259" key="2">
    <source>
        <dbReference type="PROSITE" id="PS50887"/>
    </source>
</evidence>
<keyword evidence="4" id="KW-1185">Reference proteome</keyword>
<dbReference type="Proteomes" id="UP001163115">
    <property type="component" value="Chromosome"/>
</dbReference>
<organism evidence="3 4">
    <name type="scientific">Lacrimispora xylanolytica</name>
    <dbReference type="NCBI Taxonomy" id="29375"/>
    <lineage>
        <taxon>Bacteria</taxon>
        <taxon>Bacillati</taxon>
        <taxon>Bacillota</taxon>
        <taxon>Clostridia</taxon>
        <taxon>Lachnospirales</taxon>
        <taxon>Lachnospiraceae</taxon>
        <taxon>Lacrimispora</taxon>
    </lineage>
</organism>
<dbReference type="SUPFAM" id="SSF55073">
    <property type="entry name" value="Nucleotide cyclase"/>
    <property type="match status" value="1"/>
</dbReference>
<name>A0ABY7AF54_9FIRM</name>
<keyword evidence="1" id="KW-0472">Membrane</keyword>
<reference evidence="3" key="1">
    <citation type="submission" date="2022-11" db="EMBL/GenBank/DDBJ databases">
        <title>Lacrimispora xylanolytica sy1, complete genome.</title>
        <authorList>
            <person name="Choi S."/>
        </authorList>
    </citation>
    <scope>NUCLEOTIDE SEQUENCE</scope>
    <source>
        <strain evidence="3">Sy1</strain>
    </source>
</reference>
<dbReference type="PANTHER" id="PTHR45138:SF9">
    <property type="entry name" value="DIGUANYLATE CYCLASE DGCM-RELATED"/>
    <property type="match status" value="1"/>
</dbReference>
<dbReference type="EMBL" id="CP113524">
    <property type="protein sequence ID" value="WAJ24464.1"/>
    <property type="molecule type" value="Genomic_DNA"/>
</dbReference>
<dbReference type="CDD" id="cd01949">
    <property type="entry name" value="GGDEF"/>
    <property type="match status" value="1"/>
</dbReference>
<evidence type="ECO:0000313" key="4">
    <source>
        <dbReference type="Proteomes" id="UP001163115"/>
    </source>
</evidence>
<dbReference type="SMART" id="SM00267">
    <property type="entry name" value="GGDEF"/>
    <property type="match status" value="1"/>
</dbReference>
<feature type="domain" description="GGDEF" evidence="2">
    <location>
        <begin position="334"/>
        <end position="466"/>
    </location>
</feature>
<dbReference type="NCBIfam" id="TIGR00254">
    <property type="entry name" value="GGDEF"/>
    <property type="match status" value="1"/>
</dbReference>
<dbReference type="InterPro" id="IPR043128">
    <property type="entry name" value="Rev_trsase/Diguanyl_cyclase"/>
</dbReference>
<dbReference type="Gene3D" id="3.30.70.270">
    <property type="match status" value="1"/>
</dbReference>
<gene>
    <name evidence="3" type="ORF">OW255_02755</name>
</gene>
<dbReference type="InterPro" id="IPR050469">
    <property type="entry name" value="Diguanylate_Cyclase"/>
</dbReference>
<evidence type="ECO:0000256" key="1">
    <source>
        <dbReference type="SAM" id="Phobius"/>
    </source>
</evidence>
<dbReference type="InterPro" id="IPR000160">
    <property type="entry name" value="GGDEF_dom"/>
</dbReference>
<dbReference type="RefSeq" id="WP_268115568.1">
    <property type="nucleotide sequence ID" value="NZ_CP113524.1"/>
</dbReference>
<dbReference type="InterPro" id="IPR004010">
    <property type="entry name" value="Double_Cache_2"/>
</dbReference>
<dbReference type="Pfam" id="PF00990">
    <property type="entry name" value="GGDEF"/>
    <property type="match status" value="1"/>
</dbReference>
<evidence type="ECO:0000313" key="3">
    <source>
        <dbReference type="EMBL" id="WAJ24464.1"/>
    </source>
</evidence>
<feature type="transmembrane region" description="Helical" evidence="1">
    <location>
        <begin position="266"/>
        <end position="288"/>
    </location>
</feature>
<keyword evidence="1" id="KW-1133">Transmembrane helix</keyword>
<keyword evidence="1" id="KW-0812">Transmembrane</keyword>
<accession>A0ABY7AF54</accession>
<dbReference type="PANTHER" id="PTHR45138">
    <property type="entry name" value="REGULATORY COMPONENTS OF SENSORY TRANSDUCTION SYSTEM"/>
    <property type="match status" value="1"/>
</dbReference>
<dbReference type="InterPro" id="IPR029787">
    <property type="entry name" value="Nucleotide_cyclase"/>
</dbReference>
<proteinExistence type="predicted"/>
<dbReference type="Gene3D" id="3.30.450.20">
    <property type="entry name" value="PAS domain"/>
    <property type="match status" value="1"/>
</dbReference>
<protein>
    <submittedName>
        <fullName evidence="3">Sensor domain-containing diguanylate cyclase</fullName>
    </submittedName>
</protein>